<comment type="caution">
    <text evidence="6">The sequence shown here is derived from an EMBL/GenBank/DDBJ whole genome shotgun (WGS) entry which is preliminary data.</text>
</comment>
<evidence type="ECO:0000256" key="3">
    <source>
        <dbReference type="ARBA" id="ARBA00022833"/>
    </source>
</evidence>
<protein>
    <submittedName>
        <fullName evidence="6">Zinc knuckle (CCHC-type) family protein</fullName>
    </submittedName>
</protein>
<dbReference type="PANTHER" id="PTHR33248">
    <property type="entry name" value="ZINC ION-BINDING PROTEIN"/>
    <property type="match status" value="1"/>
</dbReference>
<keyword evidence="2" id="KW-0863">Zinc-finger</keyword>
<name>A0A9N7RSP6_STRHE</name>
<keyword evidence="1" id="KW-0479">Metal-binding</keyword>
<dbReference type="Pfam" id="PF06839">
    <property type="entry name" value="Zn_ribbon_GRF"/>
    <property type="match status" value="1"/>
</dbReference>
<keyword evidence="3" id="KW-0862">Zinc</keyword>
<evidence type="ECO:0000256" key="1">
    <source>
        <dbReference type="ARBA" id="ARBA00022723"/>
    </source>
</evidence>
<gene>
    <name evidence="6" type="ORF">SHERM_08195</name>
</gene>
<proteinExistence type="predicted"/>
<evidence type="ECO:0000259" key="5">
    <source>
        <dbReference type="Pfam" id="PF06839"/>
    </source>
</evidence>
<dbReference type="OrthoDB" id="925866at2759"/>
<evidence type="ECO:0000256" key="2">
    <source>
        <dbReference type="ARBA" id="ARBA00022771"/>
    </source>
</evidence>
<evidence type="ECO:0000313" key="6">
    <source>
        <dbReference type="EMBL" id="CAA0842331.1"/>
    </source>
</evidence>
<keyword evidence="4" id="KW-0472">Membrane</keyword>
<reference evidence="6" key="1">
    <citation type="submission" date="2019-12" db="EMBL/GenBank/DDBJ databases">
        <authorList>
            <person name="Scholes J."/>
        </authorList>
    </citation>
    <scope>NUCLEOTIDE SEQUENCE</scope>
</reference>
<keyword evidence="4" id="KW-0812">Transmembrane</keyword>
<dbReference type="EMBL" id="CACSLK010034598">
    <property type="protein sequence ID" value="CAA0842331.1"/>
    <property type="molecule type" value="Genomic_DNA"/>
</dbReference>
<dbReference type="GO" id="GO:0008270">
    <property type="term" value="F:zinc ion binding"/>
    <property type="evidence" value="ECO:0007669"/>
    <property type="project" value="UniProtKB-KW"/>
</dbReference>
<keyword evidence="4" id="KW-1133">Transmembrane helix</keyword>
<dbReference type="AlphaFoldDB" id="A0A9N7RSP6"/>
<evidence type="ECO:0000313" key="7">
    <source>
        <dbReference type="Proteomes" id="UP001153555"/>
    </source>
</evidence>
<feature type="transmembrane region" description="Helical" evidence="4">
    <location>
        <begin position="147"/>
        <end position="167"/>
    </location>
</feature>
<sequence>MSSSTSQSSSRYVSPHSSQKTCEHGVDVFTSMTPENPARRFSRCSRRKGPEKCGHFEWIDSSLPPFQKGCFVNLMGQKKSLEEQLRCKEVMENLMTERMAIKVSEIEKVQDLYEQTQYLLEVQTLKCEDMEKKMKIAMDKVSKLQRMFAMAAIWLIILLFIILILVYSKRDNRTNGYIELGQLNFVG</sequence>
<feature type="domain" description="GRF-type" evidence="5">
    <location>
        <begin position="21"/>
        <end position="61"/>
    </location>
</feature>
<accession>A0A9N7RSP6</accession>
<evidence type="ECO:0000256" key="4">
    <source>
        <dbReference type="SAM" id="Phobius"/>
    </source>
</evidence>
<dbReference type="InterPro" id="IPR010666">
    <property type="entry name" value="Znf_GRF"/>
</dbReference>
<keyword evidence="7" id="KW-1185">Reference proteome</keyword>
<organism evidence="6 7">
    <name type="scientific">Striga hermonthica</name>
    <name type="common">Purple witchweed</name>
    <name type="synonym">Buchnera hermonthica</name>
    <dbReference type="NCBI Taxonomy" id="68872"/>
    <lineage>
        <taxon>Eukaryota</taxon>
        <taxon>Viridiplantae</taxon>
        <taxon>Streptophyta</taxon>
        <taxon>Embryophyta</taxon>
        <taxon>Tracheophyta</taxon>
        <taxon>Spermatophyta</taxon>
        <taxon>Magnoliopsida</taxon>
        <taxon>eudicotyledons</taxon>
        <taxon>Gunneridae</taxon>
        <taxon>Pentapetalae</taxon>
        <taxon>asterids</taxon>
        <taxon>lamiids</taxon>
        <taxon>Lamiales</taxon>
        <taxon>Orobanchaceae</taxon>
        <taxon>Buchnereae</taxon>
        <taxon>Striga</taxon>
    </lineage>
</organism>
<dbReference type="Proteomes" id="UP001153555">
    <property type="component" value="Unassembled WGS sequence"/>
</dbReference>